<feature type="transmembrane region" description="Helical" evidence="1">
    <location>
        <begin position="66"/>
        <end position="85"/>
    </location>
</feature>
<dbReference type="Proteomes" id="UP001059934">
    <property type="component" value="Chromosome"/>
</dbReference>
<evidence type="ECO:0000313" key="3">
    <source>
        <dbReference type="EMBL" id="UVW35796.1"/>
    </source>
</evidence>
<feature type="domain" description="TraG N-terminal Proteobacteria" evidence="2">
    <location>
        <begin position="8"/>
        <end position="490"/>
    </location>
</feature>
<feature type="transmembrane region" description="Helical" evidence="1">
    <location>
        <begin position="375"/>
        <end position="394"/>
    </location>
</feature>
<keyword evidence="4" id="KW-1185">Reference proteome</keyword>
<gene>
    <name evidence="3" type="ORF">NYF23_04075</name>
</gene>
<keyword evidence="1" id="KW-0812">Transmembrane</keyword>
<proteinExistence type="predicted"/>
<accession>A0ABY5TRT6</accession>
<sequence>MAVDSTLELFTTLFGWLFYNNIWDVLVATGMVFLPFLGILLDTIIRSYAGEDAQEAGNTTLRIIEVEFFVAFFVIVIAAVPATPLNAVDLSFTPRALIGSPVQPVATVNNSRTTYGGGISFSGAPATVKVPVFWFAVMSFSSGFNRAVMESVPPTLNYRGYVDELIDAKISDPKLRHEINDFFRDCFVEARSKYLAERPTSAAITNLLNRYGVTDPDWIGSHVYQEIPGYYTVIRADSVREGYPWSALRDVEWDASNAPIYGKPFCTQWWQGIQQSILSELGDLDLLSAAAEPGWDPAPRRDAIIQMALINSPPRWTTRGYDFAYGNMVDFSVGDPGIMVSVQNAAQQGLAAYGLGKTSVSFAAYLRVFLEAAPMMQSLVLMGLYTLLPFFILLSRYKFSLLILGAMILFSVKFWTVLWFFSWWVDQNLIQALYPDPGSVTTLFSTDLTLKRIILNFLTGSLYLALPLILSLYLGLAGVRAASYLDGVTSALGRGTSGAGRIGLRLGGRFKGTKGASSKKGKSK</sequence>
<evidence type="ECO:0000259" key="2">
    <source>
        <dbReference type="Pfam" id="PF07916"/>
    </source>
</evidence>
<protein>
    <submittedName>
        <fullName evidence="3">Conjugal transfer protein TraG N-terminal domain-containing protein</fullName>
    </submittedName>
</protein>
<feature type="transmembrane region" description="Helical" evidence="1">
    <location>
        <begin position="453"/>
        <end position="476"/>
    </location>
</feature>
<dbReference type="InterPro" id="IPR012931">
    <property type="entry name" value="TraG_N_Proteobacteria"/>
</dbReference>
<feature type="transmembrane region" description="Helical" evidence="1">
    <location>
        <begin position="22"/>
        <end position="45"/>
    </location>
</feature>
<feature type="transmembrane region" description="Helical" evidence="1">
    <location>
        <begin position="401"/>
        <end position="425"/>
    </location>
</feature>
<reference evidence="3" key="1">
    <citation type="submission" date="2022-08" db="EMBL/GenBank/DDBJ databases">
        <title>Catabolic pathway analysis in culturable SAR92 clade bacteria reveals their overlooked roles in DMSP degradation in coastal seas.</title>
        <authorList>
            <person name="He X."/>
            <person name="Zhang X."/>
            <person name="Zhang Y."/>
        </authorList>
    </citation>
    <scope>NUCLEOTIDE SEQUENCE</scope>
    <source>
        <strain evidence="3">H455</strain>
    </source>
</reference>
<evidence type="ECO:0000256" key="1">
    <source>
        <dbReference type="SAM" id="Phobius"/>
    </source>
</evidence>
<dbReference type="Pfam" id="PF07916">
    <property type="entry name" value="TraG_N"/>
    <property type="match status" value="1"/>
</dbReference>
<keyword evidence="1" id="KW-1133">Transmembrane helix</keyword>
<keyword evidence="1" id="KW-0472">Membrane</keyword>
<organism evidence="3 4">
    <name type="scientific">SAR92 clade bacterium H455</name>
    <dbReference type="NCBI Taxonomy" id="2974818"/>
    <lineage>
        <taxon>Bacteria</taxon>
        <taxon>Pseudomonadati</taxon>
        <taxon>Pseudomonadota</taxon>
        <taxon>Gammaproteobacteria</taxon>
        <taxon>Cellvibrionales</taxon>
        <taxon>Porticoccaceae</taxon>
        <taxon>SAR92 clade</taxon>
    </lineage>
</organism>
<evidence type="ECO:0000313" key="4">
    <source>
        <dbReference type="Proteomes" id="UP001059934"/>
    </source>
</evidence>
<name>A0ABY5TRT6_9GAMM</name>
<dbReference type="EMBL" id="CP103416">
    <property type="protein sequence ID" value="UVW35796.1"/>
    <property type="molecule type" value="Genomic_DNA"/>
</dbReference>